<feature type="domain" description="VanZ-like" evidence="2">
    <location>
        <begin position="25"/>
        <end position="94"/>
    </location>
</feature>
<feature type="transmembrane region" description="Helical" evidence="1">
    <location>
        <begin position="20"/>
        <end position="37"/>
    </location>
</feature>
<evidence type="ECO:0000256" key="1">
    <source>
        <dbReference type="SAM" id="Phobius"/>
    </source>
</evidence>
<proteinExistence type="predicted"/>
<accession>A0ABQ1SBF3</accession>
<dbReference type="NCBIfam" id="NF037970">
    <property type="entry name" value="vanZ_1"/>
    <property type="match status" value="1"/>
</dbReference>
<dbReference type="EMBL" id="BMGM01000001">
    <property type="protein sequence ID" value="GGE24283.1"/>
    <property type="molecule type" value="Genomic_DNA"/>
</dbReference>
<evidence type="ECO:0000313" key="4">
    <source>
        <dbReference type="Proteomes" id="UP000599179"/>
    </source>
</evidence>
<name>A0ABQ1SBF3_9FLAO</name>
<dbReference type="InterPro" id="IPR006976">
    <property type="entry name" value="VanZ-like"/>
</dbReference>
<keyword evidence="1" id="KW-0812">Transmembrane</keyword>
<feature type="transmembrane region" description="Helical" evidence="1">
    <location>
        <begin position="75"/>
        <end position="92"/>
    </location>
</feature>
<dbReference type="Pfam" id="PF04892">
    <property type="entry name" value="VanZ"/>
    <property type="match status" value="1"/>
</dbReference>
<dbReference type="PANTHER" id="PTHR28008:SF1">
    <property type="entry name" value="DOMAIN PROTEIN, PUTATIVE (AFU_ORTHOLOGUE AFUA_3G10980)-RELATED"/>
    <property type="match status" value="1"/>
</dbReference>
<evidence type="ECO:0000313" key="3">
    <source>
        <dbReference type="EMBL" id="GGE24283.1"/>
    </source>
</evidence>
<keyword evidence="4" id="KW-1185">Reference proteome</keyword>
<keyword evidence="1" id="KW-0472">Membrane</keyword>
<evidence type="ECO:0000259" key="2">
    <source>
        <dbReference type="Pfam" id="PF04892"/>
    </source>
</evidence>
<comment type="caution">
    <text evidence="3">The sequence shown here is derived from an EMBL/GenBank/DDBJ whole genome shotgun (WGS) entry which is preliminary data.</text>
</comment>
<dbReference type="PANTHER" id="PTHR28008">
    <property type="entry name" value="DOMAIN PROTEIN, PUTATIVE (AFU_ORTHOLOGUE AFUA_3G10980)-RELATED"/>
    <property type="match status" value="1"/>
</dbReference>
<protein>
    <recommendedName>
        <fullName evidence="2">VanZ-like domain-containing protein</fullName>
    </recommendedName>
</protein>
<keyword evidence="1" id="KW-1133">Transmembrane helix</keyword>
<sequence length="108" mass="12605">MPTDNLPALEIEQADKLYHLIAYVFLSLTWFSYFIVFKNKQQNLSFNIIAAALIVFGIVVEVLQSTLTDYRTFDWWDILSNSAGTLIVYFIFKLNKTKLVKLRHQLNV</sequence>
<reference evidence="4" key="1">
    <citation type="journal article" date="2019" name="Int. J. Syst. Evol. Microbiol.">
        <title>The Global Catalogue of Microorganisms (GCM) 10K type strain sequencing project: providing services to taxonomists for standard genome sequencing and annotation.</title>
        <authorList>
            <consortium name="The Broad Institute Genomics Platform"/>
            <consortium name="The Broad Institute Genome Sequencing Center for Infectious Disease"/>
            <person name="Wu L."/>
            <person name="Ma J."/>
        </authorList>
    </citation>
    <scope>NUCLEOTIDE SEQUENCE [LARGE SCALE GENOMIC DNA]</scope>
    <source>
        <strain evidence="4">CGMCC 1.12931</strain>
    </source>
</reference>
<gene>
    <name evidence="3" type="primary">fjo27</name>
    <name evidence="3" type="ORF">GCM10010832_01210</name>
</gene>
<feature type="transmembrane region" description="Helical" evidence="1">
    <location>
        <begin position="44"/>
        <end position="63"/>
    </location>
</feature>
<dbReference type="Proteomes" id="UP000599179">
    <property type="component" value="Unassembled WGS sequence"/>
</dbReference>
<organism evidence="3 4">
    <name type="scientific">Psychroflexus planctonicus</name>
    <dbReference type="NCBI Taxonomy" id="1526575"/>
    <lineage>
        <taxon>Bacteria</taxon>
        <taxon>Pseudomonadati</taxon>
        <taxon>Bacteroidota</taxon>
        <taxon>Flavobacteriia</taxon>
        <taxon>Flavobacteriales</taxon>
        <taxon>Flavobacteriaceae</taxon>
        <taxon>Psychroflexus</taxon>
    </lineage>
</organism>